<dbReference type="PANTHER" id="PTHR47843">
    <property type="entry name" value="BTB DOMAIN-CONTAINING PROTEIN-RELATED"/>
    <property type="match status" value="1"/>
</dbReference>
<proteinExistence type="predicted"/>
<evidence type="ECO:0008006" key="3">
    <source>
        <dbReference type="Google" id="ProtNLM"/>
    </source>
</evidence>
<dbReference type="AlphaFoldDB" id="A0A6A5U147"/>
<accession>A0A6A5U147</accession>
<dbReference type="Proteomes" id="UP000800035">
    <property type="component" value="Unassembled WGS sequence"/>
</dbReference>
<dbReference type="EMBL" id="ML976986">
    <property type="protein sequence ID" value="KAF1958883.1"/>
    <property type="molecule type" value="Genomic_DNA"/>
</dbReference>
<feature type="non-terminal residue" evidence="1">
    <location>
        <position position="1"/>
    </location>
</feature>
<gene>
    <name evidence="1" type="ORF">CC80DRAFT_408217</name>
</gene>
<organism evidence="1 2">
    <name type="scientific">Byssothecium circinans</name>
    <dbReference type="NCBI Taxonomy" id="147558"/>
    <lineage>
        <taxon>Eukaryota</taxon>
        <taxon>Fungi</taxon>
        <taxon>Dikarya</taxon>
        <taxon>Ascomycota</taxon>
        <taxon>Pezizomycotina</taxon>
        <taxon>Dothideomycetes</taxon>
        <taxon>Pleosporomycetidae</taxon>
        <taxon>Pleosporales</taxon>
        <taxon>Massarineae</taxon>
        <taxon>Massarinaceae</taxon>
        <taxon>Byssothecium</taxon>
    </lineage>
</organism>
<keyword evidence="2" id="KW-1185">Reference proteome</keyword>
<evidence type="ECO:0000313" key="1">
    <source>
        <dbReference type="EMBL" id="KAF1958883.1"/>
    </source>
</evidence>
<protein>
    <recommendedName>
        <fullName evidence="3">BTB domain-containing protein</fullName>
    </recommendedName>
</protein>
<dbReference type="OrthoDB" id="9997739at2759"/>
<reference evidence="1" key="1">
    <citation type="journal article" date="2020" name="Stud. Mycol.">
        <title>101 Dothideomycetes genomes: a test case for predicting lifestyles and emergence of pathogens.</title>
        <authorList>
            <person name="Haridas S."/>
            <person name="Albert R."/>
            <person name="Binder M."/>
            <person name="Bloem J."/>
            <person name="Labutti K."/>
            <person name="Salamov A."/>
            <person name="Andreopoulos B."/>
            <person name="Baker S."/>
            <person name="Barry K."/>
            <person name="Bills G."/>
            <person name="Bluhm B."/>
            <person name="Cannon C."/>
            <person name="Castanera R."/>
            <person name="Culley D."/>
            <person name="Daum C."/>
            <person name="Ezra D."/>
            <person name="Gonzalez J."/>
            <person name="Henrissat B."/>
            <person name="Kuo A."/>
            <person name="Liang C."/>
            <person name="Lipzen A."/>
            <person name="Lutzoni F."/>
            <person name="Magnuson J."/>
            <person name="Mondo S."/>
            <person name="Nolan M."/>
            <person name="Ohm R."/>
            <person name="Pangilinan J."/>
            <person name="Park H.-J."/>
            <person name="Ramirez L."/>
            <person name="Alfaro M."/>
            <person name="Sun H."/>
            <person name="Tritt A."/>
            <person name="Yoshinaga Y."/>
            <person name="Zwiers L.-H."/>
            <person name="Turgeon B."/>
            <person name="Goodwin S."/>
            <person name="Spatafora J."/>
            <person name="Crous P."/>
            <person name="Grigoriev I."/>
        </authorList>
    </citation>
    <scope>NUCLEOTIDE SEQUENCE</scope>
    <source>
        <strain evidence="1">CBS 675.92</strain>
    </source>
</reference>
<evidence type="ECO:0000313" key="2">
    <source>
        <dbReference type="Proteomes" id="UP000800035"/>
    </source>
</evidence>
<sequence length="281" mass="31730">LINGSMKEAHDHIVRFPNLEPEDFDQIAEYAYRGNYTAPKAPQFPDSELNASSLGAFALADAMGNSGLPSSDDSPDTTAAACSTIWTADNHTTEAENAGSIYNNDDMKGAPARTELYFAEYPYRVTCSSIHLDEQHMGAPNRSWKENWGPVFRNHARVYAFGEQYLVEELKYLALVKLHAALRDHTLFRSGLNTIIELAEFVYDGNVSPDRNVKGVVDPIRQLVVGYIVVNFEHFKNYEGHRRLVEMGGEYATDVMDQMDSWFYPKYDVRSPPKQSEWGGW</sequence>
<name>A0A6A5U147_9PLEO</name>